<keyword evidence="1" id="KW-0812">Transmembrane</keyword>
<gene>
    <name evidence="2" type="ORF">ACFPK4_24240</name>
</gene>
<protein>
    <submittedName>
        <fullName evidence="2">Uncharacterized protein</fullName>
    </submittedName>
</protein>
<accession>A0ABW6CHK6</accession>
<name>A0ABW6CHK6_RAHSY</name>
<keyword evidence="3" id="KW-1185">Reference proteome</keyword>
<proteinExistence type="predicted"/>
<sequence length="175" mass="19375">MNNNADNVGYKKLLKGTGMFIVTLIAMCWLLTEAEEHDRQLRSTQPIAVPVEVASTLATKPVKHEVLFYYYSPKELQDEFDANEVRITHKLAGNVLILSGEISDIGLSLDRPFIVVSVPGSYSIIKVYFGSNMIDMVSKLNVGDSIRVGSRNVSLNPFGTIHLRDSSILSTTNNE</sequence>
<comment type="caution">
    <text evidence="2">The sequence shown here is derived from an EMBL/GenBank/DDBJ whole genome shotgun (WGS) entry which is preliminary data.</text>
</comment>
<dbReference type="Proteomes" id="UP001598201">
    <property type="component" value="Unassembled WGS sequence"/>
</dbReference>
<feature type="transmembrane region" description="Helical" evidence="1">
    <location>
        <begin position="13"/>
        <end position="32"/>
    </location>
</feature>
<keyword evidence="1" id="KW-1133">Transmembrane helix</keyword>
<evidence type="ECO:0000313" key="3">
    <source>
        <dbReference type="Proteomes" id="UP001598201"/>
    </source>
</evidence>
<reference evidence="2 3" key="1">
    <citation type="submission" date="2024-09" db="EMBL/GenBank/DDBJ databases">
        <title>Genomes of Rahnella.</title>
        <authorList>
            <person name="Mnguni F.C."/>
            <person name="Shin G.Y."/>
            <person name="Coutinho T."/>
        </authorList>
    </citation>
    <scope>NUCLEOTIDE SEQUENCE [LARGE SCALE GENOMIC DNA]</scope>
    <source>
        <strain evidence="2 3">20WA0057</strain>
    </source>
</reference>
<dbReference type="EMBL" id="JBHUCJ010000099">
    <property type="protein sequence ID" value="MFD3226656.1"/>
    <property type="molecule type" value="Genomic_DNA"/>
</dbReference>
<organism evidence="2 3">
    <name type="scientific">Rahnella sp. (strain Y9602)</name>
    <dbReference type="NCBI Taxonomy" id="2703885"/>
    <lineage>
        <taxon>Bacteria</taxon>
        <taxon>Pseudomonadati</taxon>
        <taxon>Pseudomonadota</taxon>
        <taxon>Gammaproteobacteria</taxon>
        <taxon>Enterobacterales</taxon>
        <taxon>Yersiniaceae</taxon>
        <taxon>Rahnella</taxon>
    </lineage>
</organism>
<evidence type="ECO:0000256" key="1">
    <source>
        <dbReference type="SAM" id="Phobius"/>
    </source>
</evidence>
<keyword evidence="1" id="KW-0472">Membrane</keyword>
<dbReference type="RefSeq" id="WP_379672271.1">
    <property type="nucleotide sequence ID" value="NZ_JBHUCJ010000099.1"/>
</dbReference>
<evidence type="ECO:0000313" key="2">
    <source>
        <dbReference type="EMBL" id="MFD3226656.1"/>
    </source>
</evidence>